<organism evidence="2 3">
    <name type="scientific">Ceratopteris richardii</name>
    <name type="common">Triangle waterfern</name>
    <dbReference type="NCBI Taxonomy" id="49495"/>
    <lineage>
        <taxon>Eukaryota</taxon>
        <taxon>Viridiplantae</taxon>
        <taxon>Streptophyta</taxon>
        <taxon>Embryophyta</taxon>
        <taxon>Tracheophyta</taxon>
        <taxon>Polypodiopsida</taxon>
        <taxon>Polypodiidae</taxon>
        <taxon>Polypodiales</taxon>
        <taxon>Pteridineae</taxon>
        <taxon>Pteridaceae</taxon>
        <taxon>Parkerioideae</taxon>
        <taxon>Ceratopteris</taxon>
    </lineage>
</organism>
<dbReference type="Proteomes" id="UP000825935">
    <property type="component" value="Chromosome 27"/>
</dbReference>
<gene>
    <name evidence="2" type="ORF">KP509_27G046600</name>
</gene>
<comment type="caution">
    <text evidence="2">The sequence shown here is derived from an EMBL/GenBank/DDBJ whole genome shotgun (WGS) entry which is preliminary data.</text>
</comment>
<proteinExistence type="predicted"/>
<dbReference type="EMBL" id="CM035432">
    <property type="protein sequence ID" value="KAH7295422.1"/>
    <property type="molecule type" value="Genomic_DNA"/>
</dbReference>
<evidence type="ECO:0000256" key="1">
    <source>
        <dbReference type="SAM" id="SignalP"/>
    </source>
</evidence>
<feature type="signal peptide" evidence="1">
    <location>
        <begin position="1"/>
        <end position="26"/>
    </location>
</feature>
<keyword evidence="3" id="KW-1185">Reference proteome</keyword>
<sequence>MCLNRSNCSFMLVVDFLAMCAEIASLGPNCKSVPLIANLFP</sequence>
<accession>A0A8T2RG09</accession>
<reference evidence="2 3" key="1">
    <citation type="submission" date="2021-08" db="EMBL/GenBank/DDBJ databases">
        <title>WGS assembly of Ceratopteris richardii.</title>
        <authorList>
            <person name="Marchant D.B."/>
            <person name="Chen G."/>
            <person name="Jenkins J."/>
            <person name="Shu S."/>
            <person name="Leebens-Mack J."/>
            <person name="Grimwood J."/>
            <person name="Schmutz J."/>
            <person name="Soltis P."/>
            <person name="Soltis D."/>
            <person name="Chen Z.-H."/>
        </authorList>
    </citation>
    <scope>NUCLEOTIDE SEQUENCE [LARGE SCALE GENOMIC DNA]</scope>
    <source>
        <strain evidence="2">Whitten #5841</strain>
        <tissue evidence="2">Leaf</tissue>
    </source>
</reference>
<evidence type="ECO:0000313" key="2">
    <source>
        <dbReference type="EMBL" id="KAH7295422.1"/>
    </source>
</evidence>
<dbReference type="AlphaFoldDB" id="A0A8T2RG09"/>
<name>A0A8T2RG09_CERRI</name>
<protein>
    <submittedName>
        <fullName evidence="2">Uncharacterized protein</fullName>
    </submittedName>
</protein>
<keyword evidence="1" id="KW-0732">Signal</keyword>
<evidence type="ECO:0000313" key="3">
    <source>
        <dbReference type="Proteomes" id="UP000825935"/>
    </source>
</evidence>
<feature type="chain" id="PRO_5035879652" evidence="1">
    <location>
        <begin position="27"/>
        <end position="41"/>
    </location>
</feature>